<protein>
    <recommendedName>
        <fullName evidence="3">Sensory transduction regulator</fullName>
    </recommendedName>
</protein>
<accession>A0A1W2GYG7</accession>
<evidence type="ECO:0000313" key="1">
    <source>
        <dbReference type="EMBL" id="SMD41747.1"/>
    </source>
</evidence>
<dbReference type="OrthoDB" id="5243146at2"/>
<name>A0A1W2GYG7_9BACT</name>
<dbReference type="AlphaFoldDB" id="A0A1W2GYG7"/>
<gene>
    <name evidence="1" type="ORF">SAMN00777080_0277</name>
</gene>
<proteinExistence type="predicted"/>
<dbReference type="Proteomes" id="UP000192333">
    <property type="component" value="Chromosome I"/>
</dbReference>
<reference evidence="2" key="1">
    <citation type="submission" date="2017-04" db="EMBL/GenBank/DDBJ databases">
        <authorList>
            <person name="Varghese N."/>
            <person name="Submissions S."/>
        </authorList>
    </citation>
    <scope>NUCLEOTIDE SEQUENCE [LARGE SCALE GENOMIC DNA]</scope>
    <source>
        <strain evidence="2">DSM 16537</strain>
    </source>
</reference>
<dbReference type="RefSeq" id="WP_084118609.1">
    <property type="nucleotide sequence ID" value="NZ_LT838813.1"/>
</dbReference>
<evidence type="ECO:0008006" key="3">
    <source>
        <dbReference type="Google" id="ProtNLM"/>
    </source>
</evidence>
<keyword evidence="2" id="KW-1185">Reference proteome</keyword>
<organism evidence="1 2">
    <name type="scientific">Aquiflexum balticum DSM 16537</name>
    <dbReference type="NCBI Taxonomy" id="758820"/>
    <lineage>
        <taxon>Bacteria</taxon>
        <taxon>Pseudomonadati</taxon>
        <taxon>Bacteroidota</taxon>
        <taxon>Cytophagia</taxon>
        <taxon>Cytophagales</taxon>
        <taxon>Cyclobacteriaceae</taxon>
        <taxon>Aquiflexum</taxon>
    </lineage>
</organism>
<dbReference type="STRING" id="758820.SAMN00777080_0277"/>
<evidence type="ECO:0000313" key="2">
    <source>
        <dbReference type="Proteomes" id="UP000192333"/>
    </source>
</evidence>
<dbReference type="EMBL" id="LT838813">
    <property type="protein sequence ID" value="SMD41747.1"/>
    <property type="molecule type" value="Genomic_DNA"/>
</dbReference>
<sequence length="144" mass="16813">MILLKEIQNNIEDLGYQCDFYDASDELPIPMLIIDISEDDYDIEEKDKQYLTVSIMPEGEDLDGSEFIQFYYTNPNLIDTNDLEGFKRSLFRKNRNLPLGHYNFNESESSIYFKYVLVVPKNKSLDIALLNDVLDMCVYAVKNL</sequence>